<evidence type="ECO:0000256" key="2">
    <source>
        <dbReference type="SAM" id="SignalP"/>
    </source>
</evidence>
<gene>
    <name evidence="3" type="ORF">EPD65_07835</name>
</gene>
<evidence type="ECO:0000313" key="3">
    <source>
        <dbReference type="EMBL" id="TCJ28610.1"/>
    </source>
</evidence>
<organism evidence="3 4">
    <name type="scientific">Nocardioides jejuensis</name>
    <dbReference type="NCBI Taxonomy" id="2502782"/>
    <lineage>
        <taxon>Bacteria</taxon>
        <taxon>Bacillati</taxon>
        <taxon>Actinomycetota</taxon>
        <taxon>Actinomycetes</taxon>
        <taxon>Propionibacteriales</taxon>
        <taxon>Nocardioidaceae</taxon>
        <taxon>Nocardioides</taxon>
    </lineage>
</organism>
<feature type="signal peptide" evidence="2">
    <location>
        <begin position="1"/>
        <end position="23"/>
    </location>
</feature>
<evidence type="ECO:0000256" key="1">
    <source>
        <dbReference type="SAM" id="MobiDB-lite"/>
    </source>
</evidence>
<comment type="caution">
    <text evidence="3">The sequence shown here is derived from an EMBL/GenBank/DDBJ whole genome shotgun (WGS) entry which is preliminary data.</text>
</comment>
<dbReference type="AlphaFoldDB" id="A0A4R1CCD6"/>
<evidence type="ECO:0008006" key="5">
    <source>
        <dbReference type="Google" id="ProtNLM"/>
    </source>
</evidence>
<dbReference type="RefSeq" id="WP_131582888.1">
    <property type="nucleotide sequence ID" value="NZ_SJZJ01000010.1"/>
</dbReference>
<proteinExistence type="predicted"/>
<dbReference type="EMBL" id="SJZJ01000010">
    <property type="protein sequence ID" value="TCJ28610.1"/>
    <property type="molecule type" value="Genomic_DNA"/>
</dbReference>
<keyword evidence="2" id="KW-0732">Signal</keyword>
<sequence length="161" mass="16361">MRRLGSLALLCLLPLAACSDASGADSRPAASAPHVPTCTASDTAKLRPGADKPAIDARVTGGWTPAPHGTSDPGLACGSLFFDQAPRGWKYVSSTVTVSDGVESSSVTKHGLGGHENVAQLWTDDCVTVTANVRLTRTGGMRPGAVATWTGTTQIAASCVG</sequence>
<protein>
    <recommendedName>
        <fullName evidence="5">LppP/LprE family lipoprotein</fullName>
    </recommendedName>
</protein>
<keyword evidence="4" id="KW-1185">Reference proteome</keyword>
<feature type="chain" id="PRO_5020228309" description="LppP/LprE family lipoprotein" evidence="2">
    <location>
        <begin position="24"/>
        <end position="161"/>
    </location>
</feature>
<evidence type="ECO:0000313" key="4">
    <source>
        <dbReference type="Proteomes" id="UP000295453"/>
    </source>
</evidence>
<name>A0A4R1CCD6_9ACTN</name>
<dbReference type="Proteomes" id="UP000295453">
    <property type="component" value="Unassembled WGS sequence"/>
</dbReference>
<feature type="region of interest" description="Disordered" evidence="1">
    <location>
        <begin position="24"/>
        <end position="68"/>
    </location>
</feature>
<feature type="compositionally biased region" description="Basic and acidic residues" evidence="1">
    <location>
        <begin position="44"/>
        <end position="55"/>
    </location>
</feature>
<accession>A0A4R1CCD6</accession>
<dbReference type="OrthoDB" id="9792386at2"/>
<reference evidence="3 4" key="1">
    <citation type="submission" date="2019-03" db="EMBL/GenBank/DDBJ databases">
        <authorList>
            <person name="Kim M.K.M."/>
        </authorList>
    </citation>
    <scope>NUCLEOTIDE SEQUENCE [LARGE SCALE GENOMIC DNA]</scope>
    <source>
        <strain evidence="3 4">18JY15-6</strain>
    </source>
</reference>